<protein>
    <recommendedName>
        <fullName evidence="4">Glycosyltransferase</fullName>
    </recommendedName>
</protein>
<proteinExistence type="predicted"/>
<organism evidence="2 3">
    <name type="scientific">Erythrobacter litoralis</name>
    <dbReference type="NCBI Taxonomy" id="39960"/>
    <lineage>
        <taxon>Bacteria</taxon>
        <taxon>Pseudomonadati</taxon>
        <taxon>Pseudomonadota</taxon>
        <taxon>Alphaproteobacteria</taxon>
        <taxon>Sphingomonadales</taxon>
        <taxon>Erythrobacteraceae</taxon>
        <taxon>Erythrobacter/Porphyrobacter group</taxon>
        <taxon>Erythrobacter</taxon>
    </lineage>
</organism>
<evidence type="ECO:0008006" key="4">
    <source>
        <dbReference type="Google" id="ProtNLM"/>
    </source>
</evidence>
<accession>A0A074MBS1</accession>
<dbReference type="CDD" id="cd06438">
    <property type="entry name" value="EpsO_like"/>
    <property type="match status" value="1"/>
</dbReference>
<evidence type="ECO:0000256" key="1">
    <source>
        <dbReference type="SAM" id="Phobius"/>
    </source>
</evidence>
<dbReference type="InterPro" id="IPR050256">
    <property type="entry name" value="Glycosyltransferase_2"/>
</dbReference>
<feature type="transmembrane region" description="Helical" evidence="1">
    <location>
        <begin position="318"/>
        <end position="341"/>
    </location>
</feature>
<feature type="transmembrane region" description="Helical" evidence="1">
    <location>
        <begin position="283"/>
        <end position="312"/>
    </location>
</feature>
<comment type="caution">
    <text evidence="2">The sequence shown here is derived from an EMBL/GenBank/DDBJ whole genome shotgun (WGS) entry which is preliminary data.</text>
</comment>
<dbReference type="Proteomes" id="UP000027866">
    <property type="component" value="Unassembled WGS sequence"/>
</dbReference>
<keyword evidence="1" id="KW-1133">Transmembrane helix</keyword>
<dbReference type="InterPro" id="IPR029044">
    <property type="entry name" value="Nucleotide-diphossugar_trans"/>
</dbReference>
<dbReference type="SUPFAM" id="SSF53448">
    <property type="entry name" value="Nucleotide-diphospho-sugar transferases"/>
    <property type="match status" value="1"/>
</dbReference>
<keyword evidence="1" id="KW-0472">Membrane</keyword>
<keyword evidence="3" id="KW-1185">Reference proteome</keyword>
<evidence type="ECO:0000313" key="3">
    <source>
        <dbReference type="Proteomes" id="UP000027866"/>
    </source>
</evidence>
<dbReference type="Pfam" id="PF13641">
    <property type="entry name" value="Glyco_tranf_2_3"/>
    <property type="match status" value="1"/>
</dbReference>
<dbReference type="Gene3D" id="3.90.550.10">
    <property type="entry name" value="Spore Coat Polysaccharide Biosynthesis Protein SpsA, Chain A"/>
    <property type="match status" value="1"/>
</dbReference>
<dbReference type="AlphaFoldDB" id="A0A074MBS1"/>
<dbReference type="EMBL" id="JMIX01000010">
    <property type="protein sequence ID" value="KEO92236.1"/>
    <property type="molecule type" value="Genomic_DNA"/>
</dbReference>
<dbReference type="PANTHER" id="PTHR48090:SF6">
    <property type="entry name" value="SLR5056 PROTEIN"/>
    <property type="match status" value="1"/>
</dbReference>
<reference evidence="2 3" key="1">
    <citation type="submission" date="2014-04" db="EMBL/GenBank/DDBJ databases">
        <title>A comprehensive comparison of genomes of Erythrobacter spp. Strains.</title>
        <authorList>
            <person name="Zheng Q."/>
        </authorList>
    </citation>
    <scope>NUCLEOTIDE SEQUENCE [LARGE SCALE GENOMIC DNA]</scope>
    <source>
        <strain evidence="2 3">DSM 8509</strain>
    </source>
</reference>
<evidence type="ECO:0000313" key="2">
    <source>
        <dbReference type="EMBL" id="KEO92236.1"/>
    </source>
</evidence>
<sequence length="383" mass="41787">MWLFASAAALPLLVLAVEVWLGIWRTKPITLNGQLPNTCILIPAHDEAKIIGQTLARLGAILGPSVRVLVVADNCTDDTAAIAREHGFEVLERFNLEKRGKGFALAFGRDHLRAKPPECVVVVDADCHSDPRSIADVARYSCATQSAVQARYVFVPDHAASPKVQISNFAFWIKNVVRQRGVSRVGGGAILTGTGMAFPWSIFDRVTLATGSIVEDLALSVELAQSGETPLFLEQAQVLSASAGEQATIGQRSRWEHGLLSVAANHAFALLKHGFRAMDRKVFLLGLHLIVPPLALLVVLSALIAAFLLAAAISVDNWYPFAVLVTSLLAALMGVLVNWALEGRRWLTPQALAALPFYLMWKLPIYGRFFARKRVGWVRTDRD</sequence>
<keyword evidence="1" id="KW-0812">Transmembrane</keyword>
<gene>
    <name evidence="2" type="ORF">EH32_00380</name>
</gene>
<dbReference type="PANTHER" id="PTHR48090">
    <property type="entry name" value="UNDECAPRENYL-PHOSPHATE 4-DEOXY-4-FORMAMIDO-L-ARABINOSE TRANSFERASE-RELATED"/>
    <property type="match status" value="1"/>
</dbReference>
<name>A0A074MBS1_9SPHN</name>